<organism evidence="1 2">
    <name type="scientific">Candidatus Rhodobacter oscarellae</name>
    <dbReference type="NCBI Taxonomy" id="1675527"/>
    <lineage>
        <taxon>Bacteria</taxon>
        <taxon>Pseudomonadati</taxon>
        <taxon>Pseudomonadota</taxon>
        <taxon>Alphaproteobacteria</taxon>
        <taxon>Rhodobacterales</taxon>
        <taxon>Rhodobacter group</taxon>
        <taxon>Rhodobacter</taxon>
    </lineage>
</organism>
<dbReference type="AlphaFoldDB" id="A0A0J9E6C1"/>
<dbReference type="Proteomes" id="UP000037178">
    <property type="component" value="Unassembled WGS sequence"/>
</dbReference>
<gene>
    <name evidence="1" type="ORF">AIOL_003182</name>
</gene>
<name>A0A0J9E6C1_9RHOB</name>
<evidence type="ECO:0000313" key="2">
    <source>
        <dbReference type="Proteomes" id="UP000037178"/>
    </source>
</evidence>
<keyword evidence="2" id="KW-1185">Reference proteome</keyword>
<dbReference type="EMBL" id="LFTY01000002">
    <property type="protein sequence ID" value="KMW58211.1"/>
    <property type="molecule type" value="Genomic_DNA"/>
</dbReference>
<reference evidence="1 2" key="1">
    <citation type="submission" date="2015-06" db="EMBL/GenBank/DDBJ databases">
        <title>Draft genome sequence of an Alphaproteobacteria species associated to the Mediterranean sponge Oscarella lobularis.</title>
        <authorList>
            <person name="Jourda C."/>
            <person name="Santini S."/>
            <person name="Claverie J.-M."/>
        </authorList>
    </citation>
    <scope>NUCLEOTIDE SEQUENCE [LARGE SCALE GENOMIC DNA]</scope>
    <source>
        <strain evidence="1">IGS</strain>
    </source>
</reference>
<sequence>MVSEITSTNRAPQNDCPVMLNFITELSRIANKSTPAKTASTVLNRNAFGSAF</sequence>
<accession>A0A0J9E6C1</accession>
<evidence type="ECO:0000313" key="1">
    <source>
        <dbReference type="EMBL" id="KMW58211.1"/>
    </source>
</evidence>
<protein>
    <submittedName>
        <fullName evidence="1">Uncharacterized protein</fullName>
    </submittedName>
</protein>
<proteinExistence type="predicted"/>
<comment type="caution">
    <text evidence="1">The sequence shown here is derived from an EMBL/GenBank/DDBJ whole genome shotgun (WGS) entry which is preliminary data.</text>
</comment>